<dbReference type="EMBL" id="VANR01000008">
    <property type="protein sequence ID" value="TMM28590.1"/>
    <property type="molecule type" value="Genomic_DNA"/>
</dbReference>
<keyword evidence="1" id="KW-0472">Membrane</keyword>
<dbReference type="PANTHER" id="PTHR22916">
    <property type="entry name" value="GLYCOSYLTRANSFERASE"/>
    <property type="match status" value="1"/>
</dbReference>
<accession>A0A5S3N0A1</accession>
<comment type="caution">
    <text evidence="3">The sequence shown here is derived from an EMBL/GenBank/DDBJ whole genome shotgun (WGS) entry which is preliminary data.</text>
</comment>
<sequence length="319" mass="36881">MKLLFSIIIPVYNRPQEIDELLESLTKQDFSDDFEVLIIEDGSINSSEIIVEKYKNQLDLKYFFKNNSGAGASRNFGMEKATGNYFIILDSDVIVPKNYLSAIKKGLENNFTDAFGGPDAAHKSFTNLQKAINYSMTAVLTTGGIRGKKKTVSKFQPRSFNFGISKKAFTVTNGFSVLKYGEDIDLTFRLWEHKFETQLIEQAFVYHKRRSSISDFFKQTYNFGTARPYLNKKYPKTAKITYWFPSVFILFLMINLIWAYFGYGQFLYFYLVYFLILFLDSFLQNRSIIVAFLSVFTTLTQFFGYGLGFLKSHFVNKNS</sequence>
<evidence type="ECO:0000313" key="3">
    <source>
        <dbReference type="EMBL" id="TMM28590.1"/>
    </source>
</evidence>
<feature type="domain" description="Glycosyltransferase 2-like" evidence="2">
    <location>
        <begin position="6"/>
        <end position="141"/>
    </location>
</feature>
<keyword evidence="1" id="KW-0812">Transmembrane</keyword>
<dbReference type="OrthoDB" id="9813550at2"/>
<reference evidence="3 4" key="1">
    <citation type="submission" date="2019-05" db="EMBL/GenBank/DDBJ databases">
        <title>Polaribacter aestuariivivens sp. nov., isolated from a tidal flat.</title>
        <authorList>
            <person name="Yoon J.-H."/>
        </authorList>
    </citation>
    <scope>NUCLEOTIDE SEQUENCE [LARGE SCALE GENOMIC DNA]</scope>
    <source>
        <strain evidence="3 4">DBTF-3</strain>
    </source>
</reference>
<dbReference type="Gene3D" id="3.90.550.10">
    <property type="entry name" value="Spore Coat Polysaccharide Biosynthesis Protein SpsA, Chain A"/>
    <property type="match status" value="1"/>
</dbReference>
<keyword evidence="1" id="KW-1133">Transmembrane helix</keyword>
<name>A0A5S3N0A1_9FLAO</name>
<organism evidence="3 4">
    <name type="scientific">Polaribacter aestuariivivens</name>
    <dbReference type="NCBI Taxonomy" id="2304626"/>
    <lineage>
        <taxon>Bacteria</taxon>
        <taxon>Pseudomonadati</taxon>
        <taxon>Bacteroidota</taxon>
        <taxon>Flavobacteriia</taxon>
        <taxon>Flavobacteriales</taxon>
        <taxon>Flavobacteriaceae</taxon>
    </lineage>
</organism>
<feature type="transmembrane region" description="Helical" evidence="1">
    <location>
        <begin position="267"/>
        <end position="283"/>
    </location>
</feature>
<dbReference type="Proteomes" id="UP000307140">
    <property type="component" value="Unassembled WGS sequence"/>
</dbReference>
<dbReference type="GO" id="GO:0016758">
    <property type="term" value="F:hexosyltransferase activity"/>
    <property type="evidence" value="ECO:0007669"/>
    <property type="project" value="UniProtKB-ARBA"/>
</dbReference>
<evidence type="ECO:0000313" key="4">
    <source>
        <dbReference type="Proteomes" id="UP000307140"/>
    </source>
</evidence>
<evidence type="ECO:0000259" key="2">
    <source>
        <dbReference type="Pfam" id="PF00535"/>
    </source>
</evidence>
<gene>
    <name evidence="3" type="ORF">FDT66_13365</name>
</gene>
<evidence type="ECO:0000256" key="1">
    <source>
        <dbReference type="SAM" id="Phobius"/>
    </source>
</evidence>
<keyword evidence="3" id="KW-0808">Transferase</keyword>
<dbReference type="AlphaFoldDB" id="A0A5S3N0A1"/>
<protein>
    <submittedName>
        <fullName evidence="3">Glycosyltransferase</fullName>
    </submittedName>
</protein>
<keyword evidence="4" id="KW-1185">Reference proteome</keyword>
<dbReference type="InterPro" id="IPR029044">
    <property type="entry name" value="Nucleotide-diphossugar_trans"/>
</dbReference>
<dbReference type="Pfam" id="PF00535">
    <property type="entry name" value="Glycos_transf_2"/>
    <property type="match status" value="1"/>
</dbReference>
<dbReference type="SUPFAM" id="SSF53448">
    <property type="entry name" value="Nucleotide-diphospho-sugar transferases"/>
    <property type="match status" value="1"/>
</dbReference>
<feature type="transmembrane region" description="Helical" evidence="1">
    <location>
        <begin position="240"/>
        <end position="261"/>
    </location>
</feature>
<feature type="transmembrane region" description="Helical" evidence="1">
    <location>
        <begin position="290"/>
        <end position="310"/>
    </location>
</feature>
<dbReference type="InterPro" id="IPR001173">
    <property type="entry name" value="Glyco_trans_2-like"/>
</dbReference>
<dbReference type="PANTHER" id="PTHR22916:SF64">
    <property type="entry name" value="TRANSFERASE, PUTATIVE-RELATED"/>
    <property type="match status" value="1"/>
</dbReference>
<dbReference type="RefSeq" id="WP_138537388.1">
    <property type="nucleotide sequence ID" value="NZ_VANR01000008.1"/>
</dbReference>
<proteinExistence type="predicted"/>